<gene>
    <name evidence="1" type="primary">CCNJ</name>
</gene>
<organism evidence="1">
    <name type="scientific">Nothobranchius rachovii</name>
    <name type="common">bluefin notho</name>
    <dbReference type="NCBI Taxonomy" id="451742"/>
    <lineage>
        <taxon>Eukaryota</taxon>
        <taxon>Metazoa</taxon>
        <taxon>Chordata</taxon>
        <taxon>Craniata</taxon>
        <taxon>Vertebrata</taxon>
        <taxon>Euteleostomi</taxon>
        <taxon>Actinopterygii</taxon>
        <taxon>Neopterygii</taxon>
        <taxon>Teleostei</taxon>
        <taxon>Neoteleostei</taxon>
        <taxon>Acanthomorphata</taxon>
        <taxon>Ovalentaria</taxon>
        <taxon>Atherinomorphae</taxon>
        <taxon>Cyprinodontiformes</taxon>
        <taxon>Nothobranchiidae</taxon>
        <taxon>Nothobranchius</taxon>
    </lineage>
</organism>
<dbReference type="AlphaFoldDB" id="A0A1A8PJB9"/>
<dbReference type="EMBL" id="HAEH01007139">
    <property type="protein sequence ID" value="SBR81127.1"/>
    <property type="molecule type" value="Transcribed_RNA"/>
</dbReference>
<proteinExistence type="predicted"/>
<feature type="non-terminal residue" evidence="1">
    <location>
        <position position="1"/>
    </location>
</feature>
<reference evidence="1" key="1">
    <citation type="submission" date="2016-05" db="EMBL/GenBank/DDBJ databases">
        <authorList>
            <person name="Lavstsen T."/>
            <person name="Jespersen J.S."/>
        </authorList>
    </citation>
    <scope>NUCLEOTIDE SEQUENCE</scope>
    <source>
        <tissue evidence="1">Brain</tissue>
    </source>
</reference>
<name>A0A1A8PJB9_9TELE</name>
<reference evidence="1" key="2">
    <citation type="submission" date="2016-06" db="EMBL/GenBank/DDBJ databases">
        <title>The genome of a short-lived fish provides insights into sex chromosome evolution and the genetic control of aging.</title>
        <authorList>
            <person name="Reichwald K."/>
            <person name="Felder M."/>
            <person name="Petzold A."/>
            <person name="Koch P."/>
            <person name="Groth M."/>
            <person name="Platzer M."/>
        </authorList>
    </citation>
    <scope>NUCLEOTIDE SEQUENCE</scope>
    <source>
        <tissue evidence="1">Brain</tissue>
    </source>
</reference>
<sequence>RLAASGTHLEIVAPLLFETDYNGFYLKQRRSAPLTLSASNRGWKSPTDLWPSDGEGCCW</sequence>
<accession>A0A1A8PJB9</accession>
<protein>
    <submittedName>
        <fullName evidence="1">Cyclin J</fullName>
    </submittedName>
</protein>
<feature type="non-terminal residue" evidence="1">
    <location>
        <position position="59"/>
    </location>
</feature>
<evidence type="ECO:0000313" key="1">
    <source>
        <dbReference type="EMBL" id="SBR81127.1"/>
    </source>
</evidence>